<sequence length="78" mass="8460">MQRQMAGYFCQQRYAKTRVRSRFLARSQLPYGPWAGVERPLSLSRTEAAGISTATSGSSLQTRSTAAIADGHTSTAHA</sequence>
<feature type="region of interest" description="Disordered" evidence="1">
    <location>
        <begin position="52"/>
        <end position="78"/>
    </location>
</feature>
<accession>A0ABR3LPF2</accession>
<keyword evidence="3" id="KW-1185">Reference proteome</keyword>
<proteinExistence type="predicted"/>
<evidence type="ECO:0000313" key="2">
    <source>
        <dbReference type="EMBL" id="KAL1254783.1"/>
    </source>
</evidence>
<name>A0ABR3LPF2_9TELE</name>
<dbReference type="Proteomes" id="UP001558613">
    <property type="component" value="Unassembled WGS sequence"/>
</dbReference>
<comment type="caution">
    <text evidence="2">The sequence shown here is derived from an EMBL/GenBank/DDBJ whole genome shotgun (WGS) entry which is preliminary data.</text>
</comment>
<protein>
    <submittedName>
        <fullName evidence="2">Uncharacterized protein</fullName>
    </submittedName>
</protein>
<reference evidence="2 3" key="1">
    <citation type="submission" date="2023-09" db="EMBL/GenBank/DDBJ databases">
        <authorList>
            <person name="Wang M."/>
        </authorList>
    </citation>
    <scope>NUCLEOTIDE SEQUENCE [LARGE SCALE GENOMIC DNA]</scope>
    <source>
        <strain evidence="2">GT-2023</strain>
        <tissue evidence="2">Liver</tissue>
    </source>
</reference>
<evidence type="ECO:0000256" key="1">
    <source>
        <dbReference type="SAM" id="MobiDB-lite"/>
    </source>
</evidence>
<gene>
    <name evidence="2" type="ORF">QQF64_017012</name>
</gene>
<dbReference type="EMBL" id="JAYMGO010000020">
    <property type="protein sequence ID" value="KAL1254783.1"/>
    <property type="molecule type" value="Genomic_DNA"/>
</dbReference>
<organism evidence="2 3">
    <name type="scientific">Cirrhinus molitorella</name>
    <name type="common">mud carp</name>
    <dbReference type="NCBI Taxonomy" id="172907"/>
    <lineage>
        <taxon>Eukaryota</taxon>
        <taxon>Metazoa</taxon>
        <taxon>Chordata</taxon>
        <taxon>Craniata</taxon>
        <taxon>Vertebrata</taxon>
        <taxon>Euteleostomi</taxon>
        <taxon>Actinopterygii</taxon>
        <taxon>Neopterygii</taxon>
        <taxon>Teleostei</taxon>
        <taxon>Ostariophysi</taxon>
        <taxon>Cypriniformes</taxon>
        <taxon>Cyprinidae</taxon>
        <taxon>Labeoninae</taxon>
        <taxon>Labeonini</taxon>
        <taxon>Cirrhinus</taxon>
    </lineage>
</organism>
<evidence type="ECO:0000313" key="3">
    <source>
        <dbReference type="Proteomes" id="UP001558613"/>
    </source>
</evidence>